<organism evidence="2 3">
    <name type="scientific">Romboutsia sedimentorum</name>
    <dbReference type="NCBI Taxonomy" id="1368474"/>
    <lineage>
        <taxon>Bacteria</taxon>
        <taxon>Bacillati</taxon>
        <taxon>Bacillota</taxon>
        <taxon>Clostridia</taxon>
        <taxon>Peptostreptococcales</taxon>
        <taxon>Peptostreptococcaceae</taxon>
        <taxon>Romboutsia</taxon>
    </lineage>
</organism>
<name>A0ABT7EEX3_9FIRM</name>
<dbReference type="InterPro" id="IPR016772">
    <property type="entry name" value="UCP020408"/>
</dbReference>
<evidence type="ECO:0000313" key="2">
    <source>
        <dbReference type="EMBL" id="MDK2564040.1"/>
    </source>
</evidence>
<dbReference type="RefSeq" id="WP_284132978.1">
    <property type="nucleotide sequence ID" value="NZ_JASKYM010000005.1"/>
</dbReference>
<reference evidence="2 3" key="1">
    <citation type="submission" date="2023-05" db="EMBL/GenBank/DDBJ databases">
        <title>Rombocin, a short stable natural nisin variant, displays selective antimicrobial activity against Listeria monocytogenes and employs dual mode of action to kill target bacterial strains.</title>
        <authorList>
            <person name="Wambui J."/>
            <person name="Stephan R."/>
            <person name="Kuipers O.P."/>
        </authorList>
    </citation>
    <scope>NUCLEOTIDE SEQUENCE [LARGE SCALE GENOMIC DNA]</scope>
    <source>
        <strain evidence="2 3">RC002</strain>
    </source>
</reference>
<comment type="similarity">
    <text evidence="1">Belongs to the UPF0751 family.</text>
</comment>
<gene>
    <name evidence="2" type="ORF">QOZ84_10805</name>
</gene>
<keyword evidence="3" id="KW-1185">Reference proteome</keyword>
<proteinExistence type="inferred from homology"/>
<protein>
    <submittedName>
        <fullName evidence="2">DUF2325 domain-containing protein</fullName>
    </submittedName>
</protein>
<dbReference type="Pfam" id="PF10087">
    <property type="entry name" value="DUF2325"/>
    <property type="match status" value="1"/>
</dbReference>
<dbReference type="EMBL" id="JASKYM010000005">
    <property type="protein sequence ID" value="MDK2564040.1"/>
    <property type="molecule type" value="Genomic_DNA"/>
</dbReference>
<evidence type="ECO:0000313" key="3">
    <source>
        <dbReference type="Proteomes" id="UP001301012"/>
    </source>
</evidence>
<dbReference type="Proteomes" id="UP001301012">
    <property type="component" value="Unassembled WGS sequence"/>
</dbReference>
<accession>A0ABT7EEX3</accession>
<evidence type="ECO:0000256" key="1">
    <source>
        <dbReference type="ARBA" id="ARBA00007189"/>
    </source>
</evidence>
<comment type="caution">
    <text evidence="2">The sequence shown here is derived from an EMBL/GenBank/DDBJ whole genome shotgun (WGS) entry which is preliminary data.</text>
</comment>
<sequence length="94" mass="10445">MSIVIIGGHERMESQYKSIGLSFGYKTKVYTKASQKLNNGIGSPDAIIILTATVSHKMSMKAEEEAKKKNIPILRSHSSSKVAFRECMKRVELS</sequence>